<gene>
    <name evidence="1" type="ORF">AVDCRST_MAG68-1602</name>
</gene>
<evidence type="ECO:0008006" key="2">
    <source>
        <dbReference type="Google" id="ProtNLM"/>
    </source>
</evidence>
<dbReference type="Pfam" id="PF14052">
    <property type="entry name" value="Caps_assemb_Wzi"/>
    <property type="match status" value="1"/>
</dbReference>
<organism evidence="1">
    <name type="scientific">uncultured Gemmatimonadota bacterium</name>
    <dbReference type="NCBI Taxonomy" id="203437"/>
    <lineage>
        <taxon>Bacteria</taxon>
        <taxon>Pseudomonadati</taxon>
        <taxon>Gemmatimonadota</taxon>
        <taxon>environmental samples</taxon>
    </lineage>
</organism>
<dbReference type="Gene3D" id="2.40.160.130">
    <property type="entry name" value="Capsule assembly protein Wzi"/>
    <property type="match status" value="1"/>
</dbReference>
<dbReference type="AlphaFoldDB" id="A0A6J4L1D9"/>
<reference evidence="1" key="1">
    <citation type="submission" date="2020-02" db="EMBL/GenBank/DDBJ databases">
        <authorList>
            <person name="Meier V. D."/>
        </authorList>
    </citation>
    <scope>NUCLEOTIDE SEQUENCE</scope>
    <source>
        <strain evidence="1">AVDCRST_MAG68</strain>
    </source>
</reference>
<accession>A0A6J4L1D9</accession>
<name>A0A6J4L1D9_9BACT</name>
<dbReference type="InterPro" id="IPR038636">
    <property type="entry name" value="Wzi_sf"/>
</dbReference>
<proteinExistence type="predicted"/>
<evidence type="ECO:0000313" key="1">
    <source>
        <dbReference type="EMBL" id="CAA9316815.1"/>
    </source>
</evidence>
<protein>
    <recommendedName>
        <fullName evidence="2">Capsule assembly protein Wzi</fullName>
    </recommendedName>
</protein>
<dbReference type="InterPro" id="IPR026950">
    <property type="entry name" value="Caps_assemb_Wzi"/>
</dbReference>
<sequence>MGTVNSSLTQRHRDTERAPLRVSVSLCEPRFWMVMKKQLAFVLALVSGPLAAQLPADTATRADTVPAPAAPEWVPIGSAAEDRLRTAQLLGQEPSRGYLVRSVSSYAGPRAEGVQFLRPHLRAVYNSYLPVSANEGLAWSGRGVGFHGLVGARARFGRVTVIAAPEVAYTQNRDFQRIPADAGDGRNPFAHPFHGPASSLDAPLRFGDDPVVRVSLGQSSVTAQAGAFAAGAATESLWWGPGMRNALLMSNNAPGFPHLFVRTSPEGLRTRFGTLEGRWVAGGLSQSSYFDDEDEGRTIAALALAFTPRGEPGLTLGATRAVYRAARPWSAPLRFLDVLIPVRHPEPPRPPAVESAAGSTDQLFALFGRWVFPESGFEMYTEWARQEGFGSVRELLASPDATQGYTVGMQWVSPGERASRLRLQAELTTLEQNDAVRNRPQSSFYTSTNVPQGYTHRGRVIGAAIGPGSSHQWAAADYLRRDWRAGVFAARTRWDEDALERISTRNPRGHDVQGVVGLRGARRVAGWEVTGEYSFGRRLNWLFQNTARAFNDFDSVDVNLSNFVLTVSPSAR</sequence>
<dbReference type="EMBL" id="CADCTW010000087">
    <property type="protein sequence ID" value="CAA9316815.1"/>
    <property type="molecule type" value="Genomic_DNA"/>
</dbReference>